<dbReference type="AlphaFoldDB" id="A0A1D3D274"/>
<evidence type="ECO:0000313" key="1">
    <source>
        <dbReference type="EMBL" id="OEH77544.1"/>
    </source>
</evidence>
<reference evidence="1 2" key="1">
    <citation type="journal article" date="2016" name="BMC Genomics">
        <title>Comparative genomics reveals Cyclospora cayetanensis possesses coccidia-like metabolism and invasion components but unique surface antigens.</title>
        <authorList>
            <person name="Liu S."/>
            <person name="Wang L."/>
            <person name="Zheng H."/>
            <person name="Xu Z."/>
            <person name="Roellig D.M."/>
            <person name="Li N."/>
            <person name="Frace M.A."/>
            <person name="Tang K."/>
            <person name="Arrowood M.J."/>
            <person name="Moss D.M."/>
            <person name="Zhang L."/>
            <person name="Feng Y."/>
            <person name="Xiao L."/>
        </authorList>
    </citation>
    <scope>NUCLEOTIDE SEQUENCE [LARGE SCALE GENOMIC DNA]</scope>
    <source>
        <strain evidence="1 2">CHN_HEN01</strain>
    </source>
</reference>
<proteinExistence type="predicted"/>
<sequence>MTMAREKSACLSRMPNEVRLLQQADAITDYPTQLLRAVEDELGEYHRQLQACNAFVSRLGPDTPRDEIEAHENRRQLLELDVLHALRVLKAFQQTRQHLLDKMCVRALGQFEAFNEQTLSKLSDNEKQYLKDACTAEHSRRDEFNARNVEDKNGKPSAFADVVFEKECLLEEPWHFSASLFSEDGDSSESRPLKYFEKGTVSRLPLYRAMQLRAKGIVKVMQVSDHQWAQLDAAAFLGLV</sequence>
<dbReference type="InterPro" id="IPR036224">
    <property type="entry name" value="GINS_bundle-like_dom_sf"/>
</dbReference>
<evidence type="ECO:0000313" key="2">
    <source>
        <dbReference type="Proteomes" id="UP000095192"/>
    </source>
</evidence>
<gene>
    <name evidence="1" type="ORF">cyc_02610</name>
</gene>
<dbReference type="Proteomes" id="UP000095192">
    <property type="component" value="Unassembled WGS sequence"/>
</dbReference>
<dbReference type="InParanoid" id="A0A1D3D274"/>
<dbReference type="VEuPathDB" id="ToxoDB:LOC34619444"/>
<name>A0A1D3D274_9EIME</name>
<protein>
    <submittedName>
        <fullName evidence="1">Uncharacterized protein</fullName>
    </submittedName>
</protein>
<accession>A0A1D3D274</accession>
<dbReference type="VEuPathDB" id="ToxoDB:cyc_02610"/>
<dbReference type="EMBL" id="JROU02001060">
    <property type="protein sequence ID" value="OEH77544.1"/>
    <property type="molecule type" value="Genomic_DNA"/>
</dbReference>
<keyword evidence="2" id="KW-1185">Reference proteome</keyword>
<comment type="caution">
    <text evidence="1">The sequence shown here is derived from an EMBL/GenBank/DDBJ whole genome shotgun (WGS) entry which is preliminary data.</text>
</comment>
<dbReference type="SUPFAM" id="SSF158573">
    <property type="entry name" value="GINS helical bundle-like"/>
    <property type="match status" value="1"/>
</dbReference>
<organism evidence="1 2">
    <name type="scientific">Cyclospora cayetanensis</name>
    <dbReference type="NCBI Taxonomy" id="88456"/>
    <lineage>
        <taxon>Eukaryota</taxon>
        <taxon>Sar</taxon>
        <taxon>Alveolata</taxon>
        <taxon>Apicomplexa</taxon>
        <taxon>Conoidasida</taxon>
        <taxon>Coccidia</taxon>
        <taxon>Eucoccidiorida</taxon>
        <taxon>Eimeriorina</taxon>
        <taxon>Eimeriidae</taxon>
        <taxon>Cyclospora</taxon>
    </lineage>
</organism>